<keyword evidence="3" id="KW-1185">Reference proteome</keyword>
<feature type="compositionally biased region" description="Basic and acidic residues" evidence="1">
    <location>
        <begin position="67"/>
        <end position="88"/>
    </location>
</feature>
<accession>A0A7D9DGI0</accession>
<gene>
    <name evidence="2" type="ORF">PACLA_8A034990</name>
</gene>
<dbReference type="Proteomes" id="UP001152795">
    <property type="component" value="Unassembled WGS sequence"/>
</dbReference>
<reference evidence="2" key="1">
    <citation type="submission" date="2020-04" db="EMBL/GenBank/DDBJ databases">
        <authorList>
            <person name="Alioto T."/>
            <person name="Alioto T."/>
            <person name="Gomez Garrido J."/>
        </authorList>
    </citation>
    <scope>NUCLEOTIDE SEQUENCE</scope>
    <source>
        <strain evidence="2">A484AB</strain>
    </source>
</reference>
<evidence type="ECO:0000313" key="2">
    <source>
        <dbReference type="EMBL" id="CAB3984230.1"/>
    </source>
</evidence>
<organism evidence="2 3">
    <name type="scientific">Paramuricea clavata</name>
    <name type="common">Red gorgonian</name>
    <name type="synonym">Violescent sea-whip</name>
    <dbReference type="NCBI Taxonomy" id="317549"/>
    <lineage>
        <taxon>Eukaryota</taxon>
        <taxon>Metazoa</taxon>
        <taxon>Cnidaria</taxon>
        <taxon>Anthozoa</taxon>
        <taxon>Octocorallia</taxon>
        <taxon>Malacalcyonacea</taxon>
        <taxon>Plexauridae</taxon>
        <taxon>Paramuricea</taxon>
    </lineage>
</organism>
<sequence length="102" mass="12412">MPVSEERLEQIKKETAIDQTMKTLFSTIRRGWPETRKQTPCEIQDYWNYRAFRSRWNLVEARQDYHTPQYERKDARKNTRESHGHREIQTTSKGHYVLAKNE</sequence>
<dbReference type="OrthoDB" id="5986544at2759"/>
<comment type="caution">
    <text evidence="2">The sequence shown here is derived from an EMBL/GenBank/DDBJ whole genome shotgun (WGS) entry which is preliminary data.</text>
</comment>
<evidence type="ECO:0000256" key="1">
    <source>
        <dbReference type="SAM" id="MobiDB-lite"/>
    </source>
</evidence>
<dbReference type="AlphaFoldDB" id="A0A7D9DGI0"/>
<feature type="region of interest" description="Disordered" evidence="1">
    <location>
        <begin position="67"/>
        <end position="102"/>
    </location>
</feature>
<name>A0A7D9DGI0_PARCT</name>
<dbReference type="EMBL" id="CACRXK020000711">
    <property type="protein sequence ID" value="CAB3984230.1"/>
    <property type="molecule type" value="Genomic_DNA"/>
</dbReference>
<evidence type="ECO:0000313" key="3">
    <source>
        <dbReference type="Proteomes" id="UP001152795"/>
    </source>
</evidence>
<proteinExistence type="predicted"/>
<protein>
    <submittedName>
        <fullName evidence="2">Uncharacterized protein</fullName>
    </submittedName>
</protein>